<keyword evidence="11" id="KW-0418">Kinase</keyword>
<dbReference type="Proteomes" id="UP000494108">
    <property type="component" value="Unassembled WGS sequence"/>
</dbReference>
<evidence type="ECO:0000259" key="22">
    <source>
        <dbReference type="PROSITE" id="PS50109"/>
    </source>
</evidence>
<evidence type="ECO:0000256" key="18">
    <source>
        <dbReference type="ARBA" id="ARBA00070152"/>
    </source>
</evidence>
<dbReference type="SMART" id="SM00062">
    <property type="entry name" value="PBPb"/>
    <property type="match status" value="2"/>
</dbReference>
<dbReference type="FunFam" id="3.30.565.10:FF:000010">
    <property type="entry name" value="Sensor histidine kinase RcsC"/>
    <property type="match status" value="1"/>
</dbReference>
<accession>A0A6S6YSN6</accession>
<dbReference type="AlphaFoldDB" id="A0A6S6YSN6"/>
<dbReference type="PROSITE" id="PS50894">
    <property type="entry name" value="HPT"/>
    <property type="match status" value="1"/>
</dbReference>
<evidence type="ECO:0000256" key="10">
    <source>
        <dbReference type="ARBA" id="ARBA00022741"/>
    </source>
</evidence>
<feature type="modified residue" description="Phosphohistidine" evidence="19">
    <location>
        <position position="1155"/>
    </location>
</feature>
<dbReference type="EC" id="2.7.13.3" evidence="3"/>
<dbReference type="CDD" id="cd13707">
    <property type="entry name" value="PBP2_BvgS_D2"/>
    <property type="match status" value="1"/>
</dbReference>
<keyword evidence="12" id="KW-0067">ATP-binding</keyword>
<dbReference type="Gene3D" id="3.40.190.10">
    <property type="entry name" value="Periplasmic binding protein-like II"/>
    <property type="match status" value="4"/>
</dbReference>
<reference evidence="26 27" key="1">
    <citation type="submission" date="2020-04" db="EMBL/GenBank/DDBJ databases">
        <authorList>
            <person name="De Canck E."/>
        </authorList>
    </citation>
    <scope>NUCLEOTIDE SEQUENCE [LARGE SCALE GENOMIC DNA]</scope>
    <source>
        <strain evidence="26 27">LMG 3431</strain>
    </source>
</reference>
<evidence type="ECO:0000313" key="26">
    <source>
        <dbReference type="EMBL" id="CAB3639935.1"/>
    </source>
</evidence>
<evidence type="ECO:0000256" key="21">
    <source>
        <dbReference type="SAM" id="SignalP"/>
    </source>
</evidence>
<dbReference type="SUPFAM" id="SSF55874">
    <property type="entry name" value="ATPase domain of HSP90 chaperone/DNA topoisomerase II/histidine kinase"/>
    <property type="match status" value="1"/>
</dbReference>
<dbReference type="Pfam" id="PF00072">
    <property type="entry name" value="Response_reg"/>
    <property type="match status" value="1"/>
</dbReference>
<dbReference type="SUPFAM" id="SSF52172">
    <property type="entry name" value="CheY-like"/>
    <property type="match status" value="1"/>
</dbReference>
<evidence type="ECO:0000256" key="6">
    <source>
        <dbReference type="ARBA" id="ARBA00022553"/>
    </source>
</evidence>
<evidence type="ECO:0000256" key="17">
    <source>
        <dbReference type="ARBA" id="ARBA00058004"/>
    </source>
</evidence>
<evidence type="ECO:0000256" key="9">
    <source>
        <dbReference type="ARBA" id="ARBA00022729"/>
    </source>
</evidence>
<evidence type="ECO:0000256" key="15">
    <source>
        <dbReference type="ARBA" id="ARBA00023026"/>
    </source>
</evidence>
<dbReference type="CDD" id="cd00082">
    <property type="entry name" value="HisKA"/>
    <property type="match status" value="1"/>
</dbReference>
<keyword evidence="16" id="KW-0472">Membrane</keyword>
<keyword evidence="7 26" id="KW-0808">Transferase</keyword>
<feature type="chain" id="PRO_5028938060" description="Virulence sensor protein BvgS" evidence="21">
    <location>
        <begin position="35"/>
        <end position="1215"/>
    </location>
</feature>
<dbReference type="CDD" id="cd00088">
    <property type="entry name" value="HPT"/>
    <property type="match status" value="1"/>
</dbReference>
<feature type="modified residue" description="4-aspartylphosphate" evidence="20">
    <location>
        <position position="1018"/>
    </location>
</feature>
<comment type="function">
    <text evidence="17">Member of the two-component regulatory system BvgS/BvgA. Phosphorylates BvgA via a four-step phosphorelay in response to environmental signals.</text>
</comment>
<dbReference type="Pfam" id="PF02518">
    <property type="entry name" value="HATPase_c"/>
    <property type="match status" value="1"/>
</dbReference>
<dbReference type="SUPFAM" id="SSF47384">
    <property type="entry name" value="Homodimeric domain of signal transducing histidine kinase"/>
    <property type="match status" value="1"/>
</dbReference>
<dbReference type="PANTHER" id="PTHR43047:SF72">
    <property type="entry name" value="OSMOSENSING HISTIDINE PROTEIN KINASE SLN1"/>
    <property type="match status" value="1"/>
</dbReference>
<dbReference type="GO" id="GO:0005524">
    <property type="term" value="F:ATP binding"/>
    <property type="evidence" value="ECO:0007669"/>
    <property type="project" value="UniProtKB-KW"/>
</dbReference>
<dbReference type="PROSITE" id="PS50110">
    <property type="entry name" value="RESPONSE_REGULATORY"/>
    <property type="match status" value="1"/>
</dbReference>
<dbReference type="Gene3D" id="3.30.450.20">
    <property type="entry name" value="PAS domain"/>
    <property type="match status" value="1"/>
</dbReference>
<proteinExistence type="predicted"/>
<evidence type="ECO:0000313" key="27">
    <source>
        <dbReference type="Proteomes" id="UP000494108"/>
    </source>
</evidence>
<protein>
    <recommendedName>
        <fullName evidence="18">Virulence sensor protein BvgS</fullName>
        <ecNumber evidence="3">2.7.13.3</ecNumber>
    </recommendedName>
</protein>
<dbReference type="Pfam" id="PF00497">
    <property type="entry name" value="SBP_bac_3"/>
    <property type="match status" value="2"/>
</dbReference>
<dbReference type="CDD" id="cd00130">
    <property type="entry name" value="PAS"/>
    <property type="match status" value="1"/>
</dbReference>
<dbReference type="PRINTS" id="PR00344">
    <property type="entry name" value="BCTRLSENSOR"/>
</dbReference>
<evidence type="ECO:0000256" key="7">
    <source>
        <dbReference type="ARBA" id="ARBA00022679"/>
    </source>
</evidence>
<dbReference type="SMART" id="SM00387">
    <property type="entry name" value="HATPase_c"/>
    <property type="match status" value="1"/>
</dbReference>
<dbReference type="Gene3D" id="1.20.120.160">
    <property type="entry name" value="HPT domain"/>
    <property type="match status" value="1"/>
</dbReference>
<evidence type="ECO:0000256" key="3">
    <source>
        <dbReference type="ARBA" id="ARBA00012438"/>
    </source>
</evidence>
<evidence type="ECO:0000256" key="14">
    <source>
        <dbReference type="ARBA" id="ARBA00023012"/>
    </source>
</evidence>
<dbReference type="InterPro" id="IPR011006">
    <property type="entry name" value="CheY-like_superfamily"/>
</dbReference>
<dbReference type="SUPFAM" id="SSF47226">
    <property type="entry name" value="Histidine-containing phosphotransfer domain, HPT domain"/>
    <property type="match status" value="1"/>
</dbReference>
<keyword evidence="9 21" id="KW-0732">Signal</keyword>
<dbReference type="GO" id="GO:0005886">
    <property type="term" value="C:plasma membrane"/>
    <property type="evidence" value="ECO:0007669"/>
    <property type="project" value="UniProtKB-SubCell"/>
</dbReference>
<dbReference type="InterPro" id="IPR008207">
    <property type="entry name" value="Sig_transdc_His_kin_Hpt_dom"/>
</dbReference>
<evidence type="ECO:0000256" key="13">
    <source>
        <dbReference type="ARBA" id="ARBA00022989"/>
    </source>
</evidence>
<feature type="domain" description="Response regulatory" evidence="23">
    <location>
        <begin position="969"/>
        <end position="1088"/>
    </location>
</feature>
<feature type="domain" description="PAS" evidence="24">
    <location>
        <begin position="582"/>
        <end position="644"/>
    </location>
</feature>
<dbReference type="Gene3D" id="3.30.565.10">
    <property type="entry name" value="Histidine kinase-like ATPase, C-terminal domain"/>
    <property type="match status" value="1"/>
</dbReference>
<evidence type="ECO:0000259" key="23">
    <source>
        <dbReference type="PROSITE" id="PS50110"/>
    </source>
</evidence>
<dbReference type="GO" id="GO:0009927">
    <property type="term" value="F:histidine phosphotransfer kinase activity"/>
    <property type="evidence" value="ECO:0007669"/>
    <property type="project" value="TreeGrafter"/>
</dbReference>
<dbReference type="CDD" id="cd16922">
    <property type="entry name" value="HATPase_EvgS-ArcB-TorS-like"/>
    <property type="match status" value="1"/>
</dbReference>
<dbReference type="InterPro" id="IPR001638">
    <property type="entry name" value="Solute-binding_3/MltF_N"/>
</dbReference>
<dbReference type="InterPro" id="IPR001789">
    <property type="entry name" value="Sig_transdc_resp-reg_receiver"/>
</dbReference>
<dbReference type="SUPFAM" id="SSF55785">
    <property type="entry name" value="PYP-like sensor domain (PAS domain)"/>
    <property type="match status" value="1"/>
</dbReference>
<dbReference type="EMBL" id="CADIJX010000002">
    <property type="protein sequence ID" value="CAB3639935.1"/>
    <property type="molecule type" value="Genomic_DNA"/>
</dbReference>
<dbReference type="InterPro" id="IPR049871">
    <property type="entry name" value="BvgS-like_periplasmic2"/>
</dbReference>
<keyword evidence="4" id="KW-1003">Cell membrane</keyword>
<dbReference type="InterPro" id="IPR013767">
    <property type="entry name" value="PAS_fold"/>
</dbReference>
<dbReference type="GO" id="GO:0006355">
    <property type="term" value="P:regulation of DNA-templated transcription"/>
    <property type="evidence" value="ECO:0007669"/>
    <property type="project" value="InterPro"/>
</dbReference>
<evidence type="ECO:0000256" key="1">
    <source>
        <dbReference type="ARBA" id="ARBA00000085"/>
    </source>
</evidence>
<organism evidence="26 27">
    <name type="scientific">Achromobacter pestifer</name>
    <dbReference type="NCBI Taxonomy" id="1353889"/>
    <lineage>
        <taxon>Bacteria</taxon>
        <taxon>Pseudomonadati</taxon>
        <taxon>Pseudomonadota</taxon>
        <taxon>Betaproteobacteria</taxon>
        <taxon>Burkholderiales</taxon>
        <taxon>Alcaligenaceae</taxon>
        <taxon>Achromobacter</taxon>
    </lineage>
</organism>
<dbReference type="Pfam" id="PF00512">
    <property type="entry name" value="HisKA"/>
    <property type="match status" value="1"/>
</dbReference>
<keyword evidence="13" id="KW-1133">Transmembrane helix</keyword>
<evidence type="ECO:0000259" key="24">
    <source>
        <dbReference type="PROSITE" id="PS50112"/>
    </source>
</evidence>
<dbReference type="InterPro" id="IPR003661">
    <property type="entry name" value="HisK_dim/P_dom"/>
</dbReference>
<dbReference type="Pfam" id="PF00989">
    <property type="entry name" value="PAS"/>
    <property type="match status" value="1"/>
</dbReference>
<keyword evidence="8" id="KW-0812">Transmembrane</keyword>
<dbReference type="SMART" id="SM00388">
    <property type="entry name" value="HisKA"/>
    <property type="match status" value="1"/>
</dbReference>
<evidence type="ECO:0000256" key="20">
    <source>
        <dbReference type="PROSITE-ProRule" id="PRU00169"/>
    </source>
</evidence>
<dbReference type="InterPro" id="IPR003594">
    <property type="entry name" value="HATPase_dom"/>
</dbReference>
<dbReference type="PROSITE" id="PS50109">
    <property type="entry name" value="HIS_KIN"/>
    <property type="match status" value="1"/>
</dbReference>
<dbReference type="Gene3D" id="3.40.50.2300">
    <property type="match status" value="1"/>
</dbReference>
<dbReference type="NCBIfam" id="TIGR00229">
    <property type="entry name" value="sensory_box"/>
    <property type="match status" value="1"/>
</dbReference>
<evidence type="ECO:0000256" key="2">
    <source>
        <dbReference type="ARBA" id="ARBA00004429"/>
    </source>
</evidence>
<dbReference type="SMART" id="SM00448">
    <property type="entry name" value="REC"/>
    <property type="match status" value="1"/>
</dbReference>
<comment type="catalytic activity">
    <reaction evidence="1">
        <text>ATP + protein L-histidine = ADP + protein N-phospho-L-histidine.</text>
        <dbReference type="EC" id="2.7.13.3"/>
    </reaction>
</comment>
<keyword evidence="5" id="KW-0997">Cell inner membrane</keyword>
<keyword evidence="6 20" id="KW-0597">Phosphoprotein</keyword>
<dbReference type="InterPro" id="IPR049870">
    <property type="entry name" value="BvgS-like_periplasmic1"/>
</dbReference>
<dbReference type="InterPro" id="IPR036097">
    <property type="entry name" value="HisK_dim/P_sf"/>
</dbReference>
<dbReference type="CDD" id="cd13705">
    <property type="entry name" value="PBP2_BvgS_D1"/>
    <property type="match status" value="1"/>
</dbReference>
<keyword evidence="10" id="KW-0547">Nucleotide-binding</keyword>
<dbReference type="CDD" id="cd17546">
    <property type="entry name" value="REC_hyHK_CKI1_RcsC-like"/>
    <property type="match status" value="1"/>
</dbReference>
<dbReference type="Pfam" id="PF01627">
    <property type="entry name" value="Hpt"/>
    <property type="match status" value="1"/>
</dbReference>
<dbReference type="InterPro" id="IPR036641">
    <property type="entry name" value="HPT_dom_sf"/>
</dbReference>
<evidence type="ECO:0000256" key="5">
    <source>
        <dbReference type="ARBA" id="ARBA00022519"/>
    </source>
</evidence>
<evidence type="ECO:0000259" key="25">
    <source>
        <dbReference type="PROSITE" id="PS50894"/>
    </source>
</evidence>
<evidence type="ECO:0000256" key="19">
    <source>
        <dbReference type="PROSITE-ProRule" id="PRU00110"/>
    </source>
</evidence>
<feature type="domain" description="Histidine kinase" evidence="22">
    <location>
        <begin position="726"/>
        <end position="947"/>
    </location>
</feature>
<dbReference type="InterPro" id="IPR035965">
    <property type="entry name" value="PAS-like_dom_sf"/>
</dbReference>
<dbReference type="InterPro" id="IPR000014">
    <property type="entry name" value="PAS"/>
</dbReference>
<evidence type="ECO:0000256" key="8">
    <source>
        <dbReference type="ARBA" id="ARBA00022692"/>
    </source>
</evidence>
<name>A0A6S6YSN6_9BURK</name>
<dbReference type="InterPro" id="IPR005467">
    <property type="entry name" value="His_kinase_dom"/>
</dbReference>
<dbReference type="PROSITE" id="PS50112">
    <property type="entry name" value="PAS"/>
    <property type="match status" value="1"/>
</dbReference>
<dbReference type="InterPro" id="IPR036890">
    <property type="entry name" value="HATPase_C_sf"/>
</dbReference>
<evidence type="ECO:0000256" key="4">
    <source>
        <dbReference type="ARBA" id="ARBA00022475"/>
    </source>
</evidence>
<feature type="signal peptide" evidence="21">
    <location>
        <begin position="1"/>
        <end position="34"/>
    </location>
</feature>
<dbReference type="SUPFAM" id="SSF53850">
    <property type="entry name" value="Periplasmic binding protein-like II"/>
    <property type="match status" value="2"/>
</dbReference>
<evidence type="ECO:0000256" key="11">
    <source>
        <dbReference type="ARBA" id="ARBA00022777"/>
    </source>
</evidence>
<keyword evidence="14" id="KW-0902">Two-component regulatory system</keyword>
<comment type="subcellular location">
    <subcellularLocation>
        <location evidence="2">Cell inner membrane</location>
        <topology evidence="2">Multi-pass membrane protein</topology>
    </subcellularLocation>
</comment>
<gene>
    <name evidence="26" type="primary">bvgS_1</name>
    <name evidence="26" type="ORF">LMG3431_02003</name>
</gene>
<keyword evidence="27" id="KW-1185">Reference proteome</keyword>
<feature type="domain" description="HPt" evidence="25">
    <location>
        <begin position="1116"/>
        <end position="1214"/>
    </location>
</feature>
<dbReference type="SMART" id="SM00091">
    <property type="entry name" value="PAS"/>
    <property type="match status" value="1"/>
</dbReference>
<evidence type="ECO:0000256" key="16">
    <source>
        <dbReference type="ARBA" id="ARBA00023136"/>
    </source>
</evidence>
<keyword evidence="15" id="KW-0843">Virulence</keyword>
<dbReference type="Gene3D" id="1.10.287.130">
    <property type="match status" value="1"/>
</dbReference>
<dbReference type="PANTHER" id="PTHR43047">
    <property type="entry name" value="TWO-COMPONENT HISTIDINE PROTEIN KINASE"/>
    <property type="match status" value="1"/>
</dbReference>
<evidence type="ECO:0000256" key="12">
    <source>
        <dbReference type="ARBA" id="ARBA00022840"/>
    </source>
</evidence>
<dbReference type="InterPro" id="IPR004358">
    <property type="entry name" value="Sig_transdc_His_kin-like_C"/>
</dbReference>
<dbReference type="GO" id="GO:0000155">
    <property type="term" value="F:phosphorelay sensor kinase activity"/>
    <property type="evidence" value="ECO:0007669"/>
    <property type="project" value="InterPro"/>
</dbReference>
<sequence>MRPLQASVIRNSILRRLLVCCLLWLAAAQLPVGAAELPAPFLLTVQSQVHLQRAPSTISQDDWAWLREKRDLILGVVDRDQAPFDLLYRDGSYKGITADVSSLVAQFLGLQIRLVAFPDKDAALRALADKKIDVIGSARASEAQADLLSSAPYVTDKIALFRRTSDTREFAPDLHGLTVAVADKAIAAAAAKQYPEAKIVTYETADQAMAALGFGHSDAYLEGVLTAYYRINGSFYGYVVFDRFADMSIHYRYVFNPGNERLRGVVDEAIAAIGGALPEIARSWVGSGFIPDSKNVAFTPDELRWIAAHPRLRLVINDDLAPVAFFNDNGHFGGLASDLLEMVSFQTGLKFDVVSRRGSFPDQIDLIEEGGADIGIMTATDQREKTLRFTKPIANDPLVLVMKRGAGGAEAAENPRRIAIADGHVATALLSAHYPHSEITYVDSSLDALNMVNAGDADAGIMSLPSARYYSNRLFGDGLAISDMLDVVPIGISFAVRRSDAELQSILDKTLAVLTPYQFSAFTNRWKAIPGMAGETWRDYATIIVKVVVAAAVLLLIALAWAMSLRRTVRVKVQAKQLLKDQLQFVRTLIDSMPPPIYVRDTKGRMLACNRSYLDSVGLSAEDVMGRTATDLPSGTFEAAEYFHTSYLQAMRTGESITGVHNVRLHGNEIWMEHWIQPFQDYAGVNSGVICGWIDITAHRNLIQELETAKDEALAASRAKTTFLATMSHEIRTPMSAIIGTLELALKRADTQPIDRQSVQIAYASAQSLLLLIGDILDIVRIESGRLSLFPVRANLREQVESAARIFDGLARQKGLNLMLEIDAEAQTDVLMDALRFKQILSNLIGNAINHTETGFVRIRVQVVEAEPSVLQVSVSVEDSGIGISNEDQQRLFRPFVQVQGGSQAARGTGLGLVISRSLCEMMGGRLTLSSVLGRGTTVTADLRVQKLETVALSSKPVAIRTQAERKLRVLVVDDHSVNRLILMQQLGFLGHDVEEAPDGASALRLFEAGAFDVIFTDCRMPGMSGAELASAIRQAEHLSGVARSLIIGITADAQPEEIERCVQAGMDECLVKPVGLDALAARLVDIAPQANDAPPADASTALFDLVPLQEVTGGDVDRQGRLLNELIRVNREDAQRLVDYAKNGDVSQIAEIAHRIKGAANMVRAEAVVQACSAVEQACAVGPNGGTSLASAVEGLRLALQQLERALVQLRDRP</sequence>